<dbReference type="AlphaFoldDB" id="A0A1Y2LS78"/>
<reference evidence="1 2" key="1">
    <citation type="journal article" date="2017" name="Genome Announc.">
        <title>Genome sequence of the saprophytic ascomycete Epicoccum nigrum ICMP 19927 strain isolated from New Zealand.</title>
        <authorList>
            <person name="Fokin M."/>
            <person name="Fleetwood D."/>
            <person name="Weir B.S."/>
            <person name="Villas-Boas S.G."/>
        </authorList>
    </citation>
    <scope>NUCLEOTIDE SEQUENCE [LARGE SCALE GENOMIC DNA]</scope>
    <source>
        <strain evidence="1 2">ICMP 19927</strain>
    </source>
</reference>
<evidence type="ECO:0000313" key="1">
    <source>
        <dbReference type="EMBL" id="OSS46751.1"/>
    </source>
</evidence>
<accession>A0A1Y2LS78</accession>
<keyword evidence="2" id="KW-1185">Reference proteome</keyword>
<dbReference type="EMBL" id="KZ107850">
    <property type="protein sequence ID" value="OSS46751.1"/>
    <property type="molecule type" value="Genomic_DNA"/>
</dbReference>
<evidence type="ECO:0000313" key="2">
    <source>
        <dbReference type="Proteomes" id="UP000193240"/>
    </source>
</evidence>
<organism evidence="1 2">
    <name type="scientific">Epicoccum nigrum</name>
    <name type="common">Soil fungus</name>
    <name type="synonym">Epicoccum purpurascens</name>
    <dbReference type="NCBI Taxonomy" id="105696"/>
    <lineage>
        <taxon>Eukaryota</taxon>
        <taxon>Fungi</taxon>
        <taxon>Dikarya</taxon>
        <taxon>Ascomycota</taxon>
        <taxon>Pezizomycotina</taxon>
        <taxon>Dothideomycetes</taxon>
        <taxon>Pleosporomycetidae</taxon>
        <taxon>Pleosporales</taxon>
        <taxon>Pleosporineae</taxon>
        <taxon>Didymellaceae</taxon>
        <taxon>Epicoccum</taxon>
    </lineage>
</organism>
<proteinExistence type="predicted"/>
<dbReference type="InParanoid" id="A0A1Y2LS78"/>
<dbReference type="Proteomes" id="UP000193240">
    <property type="component" value="Unassembled WGS sequence"/>
</dbReference>
<sequence length="183" mass="21146">MPDVDCIRDQLSLYPGSKLGFVIFRLTFSDDEQWDRFMTHLNIRVKTDLENDGDGDLFQFIDWAVQEDTALDEAHFESDEAMYEGLRKRFGVYVNEHPEDMNFSVPRSIAFIAVTQDHVNWILEGPGPERYTREESFLDFVALDPEDGVQSVSLSFIFPRVYSLIDGLGFDHIRTGFDDVFAE</sequence>
<gene>
    <name evidence="1" type="ORF">B5807_09081</name>
</gene>
<name>A0A1Y2LS78_EPING</name>
<protein>
    <submittedName>
        <fullName evidence="1">Uncharacterized protein</fullName>
    </submittedName>
</protein>